<evidence type="ECO:0000256" key="6">
    <source>
        <dbReference type="SAM" id="Phobius"/>
    </source>
</evidence>
<feature type="transmembrane region" description="Helical" evidence="6">
    <location>
        <begin position="31"/>
        <end position="53"/>
    </location>
</feature>
<name>A0A4V2S8W9_9PSEU</name>
<keyword evidence="9" id="KW-1185">Reference proteome</keyword>
<protein>
    <submittedName>
        <fullName evidence="8">Putative flippase GtrA</fullName>
    </submittedName>
</protein>
<feature type="transmembrane region" description="Helical" evidence="6">
    <location>
        <begin position="98"/>
        <end position="116"/>
    </location>
</feature>
<evidence type="ECO:0000256" key="2">
    <source>
        <dbReference type="ARBA" id="ARBA00009399"/>
    </source>
</evidence>
<comment type="subcellular location">
    <subcellularLocation>
        <location evidence="1">Membrane</location>
        <topology evidence="1">Multi-pass membrane protein</topology>
    </subcellularLocation>
</comment>
<keyword evidence="4 6" id="KW-1133">Transmembrane helix</keyword>
<dbReference type="InterPro" id="IPR051401">
    <property type="entry name" value="GtrA_CellWall_Glycosyl"/>
</dbReference>
<evidence type="ECO:0000259" key="7">
    <source>
        <dbReference type="Pfam" id="PF04138"/>
    </source>
</evidence>
<reference evidence="8 9" key="1">
    <citation type="submission" date="2019-03" db="EMBL/GenBank/DDBJ databases">
        <title>Genomic Encyclopedia of Type Strains, Phase IV (KMG-IV): sequencing the most valuable type-strain genomes for metagenomic binning, comparative biology and taxonomic classification.</title>
        <authorList>
            <person name="Goeker M."/>
        </authorList>
    </citation>
    <scope>NUCLEOTIDE SEQUENCE [LARGE SCALE GENOMIC DNA]</scope>
    <source>
        <strain evidence="8 9">DSM 45934</strain>
    </source>
</reference>
<accession>A0A4V2S8W9</accession>
<evidence type="ECO:0000256" key="4">
    <source>
        <dbReference type="ARBA" id="ARBA00022989"/>
    </source>
</evidence>
<dbReference type="AlphaFoldDB" id="A0A4V2S8W9"/>
<dbReference type="Pfam" id="PF04138">
    <property type="entry name" value="GtrA_DPMS_TM"/>
    <property type="match status" value="1"/>
</dbReference>
<gene>
    <name evidence="8" type="ORF">EV192_101978</name>
</gene>
<evidence type="ECO:0000256" key="3">
    <source>
        <dbReference type="ARBA" id="ARBA00022692"/>
    </source>
</evidence>
<evidence type="ECO:0000256" key="5">
    <source>
        <dbReference type="ARBA" id="ARBA00023136"/>
    </source>
</evidence>
<keyword evidence="5 6" id="KW-0472">Membrane</keyword>
<sequence length="130" mass="14382">MKRIIRFGAVGVVNTGVYWGLYLLLKLALPYLVAHVIAFALATVGSYFLNCWFTFRTRPSWRTFLLFPLSTASNFVITSLGLYLLVDVGHFNDKVSPLVAAAFAIPITYVVAKYVLVGAEKDKSAEQVTS</sequence>
<dbReference type="GO" id="GO:0005886">
    <property type="term" value="C:plasma membrane"/>
    <property type="evidence" value="ECO:0007669"/>
    <property type="project" value="TreeGrafter"/>
</dbReference>
<evidence type="ECO:0000256" key="1">
    <source>
        <dbReference type="ARBA" id="ARBA00004141"/>
    </source>
</evidence>
<dbReference type="Proteomes" id="UP000295680">
    <property type="component" value="Unassembled WGS sequence"/>
</dbReference>
<evidence type="ECO:0000313" key="8">
    <source>
        <dbReference type="EMBL" id="TCO65190.1"/>
    </source>
</evidence>
<feature type="transmembrane region" description="Helical" evidence="6">
    <location>
        <begin position="65"/>
        <end position="86"/>
    </location>
</feature>
<dbReference type="GO" id="GO:0000271">
    <property type="term" value="P:polysaccharide biosynthetic process"/>
    <property type="evidence" value="ECO:0007669"/>
    <property type="project" value="InterPro"/>
</dbReference>
<dbReference type="InterPro" id="IPR007267">
    <property type="entry name" value="GtrA_DPMS_TM"/>
</dbReference>
<evidence type="ECO:0000313" key="9">
    <source>
        <dbReference type="Proteomes" id="UP000295680"/>
    </source>
</evidence>
<feature type="transmembrane region" description="Helical" evidence="6">
    <location>
        <begin position="7"/>
        <end position="25"/>
    </location>
</feature>
<proteinExistence type="inferred from homology"/>
<keyword evidence="3 6" id="KW-0812">Transmembrane</keyword>
<dbReference type="PANTHER" id="PTHR38459:SF1">
    <property type="entry name" value="PROPHAGE BACTOPRENOL-LINKED GLUCOSE TRANSLOCASE HOMOLOG"/>
    <property type="match status" value="1"/>
</dbReference>
<dbReference type="EMBL" id="SLWS01000001">
    <property type="protein sequence ID" value="TCO65190.1"/>
    <property type="molecule type" value="Genomic_DNA"/>
</dbReference>
<feature type="domain" description="GtrA/DPMS transmembrane" evidence="7">
    <location>
        <begin position="6"/>
        <end position="115"/>
    </location>
</feature>
<dbReference type="PANTHER" id="PTHR38459">
    <property type="entry name" value="PROPHAGE BACTOPRENOL-LINKED GLUCOSE TRANSLOCASE HOMOLOG"/>
    <property type="match status" value="1"/>
</dbReference>
<organism evidence="8 9">
    <name type="scientific">Actinocrispum wychmicini</name>
    <dbReference type="NCBI Taxonomy" id="1213861"/>
    <lineage>
        <taxon>Bacteria</taxon>
        <taxon>Bacillati</taxon>
        <taxon>Actinomycetota</taxon>
        <taxon>Actinomycetes</taxon>
        <taxon>Pseudonocardiales</taxon>
        <taxon>Pseudonocardiaceae</taxon>
        <taxon>Actinocrispum</taxon>
    </lineage>
</organism>
<comment type="similarity">
    <text evidence="2">Belongs to the GtrA family.</text>
</comment>
<dbReference type="RefSeq" id="WP_207925882.1">
    <property type="nucleotide sequence ID" value="NZ_SLWS01000001.1"/>
</dbReference>
<comment type="caution">
    <text evidence="8">The sequence shown here is derived from an EMBL/GenBank/DDBJ whole genome shotgun (WGS) entry which is preliminary data.</text>
</comment>